<dbReference type="Pfam" id="PF00990">
    <property type="entry name" value="GGDEF"/>
    <property type="match status" value="1"/>
</dbReference>
<dbReference type="EMBL" id="CP028901">
    <property type="protein sequence ID" value="AWB33405.1"/>
    <property type="molecule type" value="Genomic_DNA"/>
</dbReference>
<proteinExistence type="predicted"/>
<dbReference type="Proteomes" id="UP000244571">
    <property type="component" value="Chromosome"/>
</dbReference>
<dbReference type="SMART" id="SM00065">
    <property type="entry name" value="GAF"/>
    <property type="match status" value="1"/>
</dbReference>
<dbReference type="Gene3D" id="3.30.70.270">
    <property type="match status" value="1"/>
</dbReference>
<dbReference type="InterPro" id="IPR029787">
    <property type="entry name" value="Nucleotide_cyclase"/>
</dbReference>
<dbReference type="NCBIfam" id="TIGR00254">
    <property type="entry name" value="GGDEF"/>
    <property type="match status" value="1"/>
</dbReference>
<dbReference type="InterPro" id="IPR050469">
    <property type="entry name" value="Diguanylate_Cyclase"/>
</dbReference>
<evidence type="ECO:0000313" key="4">
    <source>
        <dbReference type="Proteomes" id="UP000244571"/>
    </source>
</evidence>
<dbReference type="PROSITE" id="PS50887">
    <property type="entry name" value="GGDEF"/>
    <property type="match status" value="1"/>
</dbReference>
<accession>A0A2R4XHY6</accession>
<dbReference type="GO" id="GO:1902201">
    <property type="term" value="P:negative regulation of bacterial-type flagellum-dependent cell motility"/>
    <property type="evidence" value="ECO:0007669"/>
    <property type="project" value="TreeGrafter"/>
</dbReference>
<sequence length="349" mass="38642">MVRIKQTHPAFNLSGPPCFLEQTETIMPSSLTDPLEAVLRARPFQSAEDVFDSILLCLKAHIPFKLWMITRVDDNDWTVVRSLDEGYGTVAGMTFDWSRSYCSSMVRGEGPMFAEDASLIETYRNAAINLDVPLPIRAYIGMPILSQDGRLHGTLCALDPAPQQPLTEKQRMLVLTLTRSLSTLQMVYAEAETARRRAQKFQYQAQTDALTGVYNRRGWELALNDQEMATARTAQNAMIAIIDVDNLKEVNDHAGHAAGDTLLIKAASILQQEIRENDVVARLGGDEFGVMSPELSKNAAGKLAARLTQSLRQAGVPSSVGYAMRLHHRSMNETVQAADRAMYRIKSGA</sequence>
<organism evidence="3 4">
    <name type="scientific">Orrella marina</name>
    <dbReference type="NCBI Taxonomy" id="2163011"/>
    <lineage>
        <taxon>Bacteria</taxon>
        <taxon>Pseudomonadati</taxon>
        <taxon>Pseudomonadota</taxon>
        <taxon>Betaproteobacteria</taxon>
        <taxon>Burkholderiales</taxon>
        <taxon>Alcaligenaceae</taxon>
        <taxon>Orrella</taxon>
    </lineage>
</organism>
<dbReference type="SUPFAM" id="SSF55073">
    <property type="entry name" value="Nucleotide cyclase"/>
    <property type="match status" value="1"/>
</dbReference>
<name>A0A2R4XHY6_9BURK</name>
<dbReference type="GO" id="GO:0052621">
    <property type="term" value="F:diguanylate cyclase activity"/>
    <property type="evidence" value="ECO:0007669"/>
    <property type="project" value="UniProtKB-EC"/>
</dbReference>
<dbReference type="SMART" id="SM00267">
    <property type="entry name" value="GGDEF"/>
    <property type="match status" value="1"/>
</dbReference>
<protein>
    <recommendedName>
        <fullName evidence="1">diguanylate cyclase</fullName>
        <ecNumber evidence="1">2.7.7.65</ecNumber>
    </recommendedName>
</protein>
<dbReference type="KEGG" id="boz:DBV39_06460"/>
<reference evidence="3 4" key="1">
    <citation type="submission" date="2018-04" db="EMBL/GenBank/DDBJ databases">
        <title>Bordetella sp. HZ20 isolated from seawater.</title>
        <authorList>
            <person name="Sun C."/>
        </authorList>
    </citation>
    <scope>NUCLEOTIDE SEQUENCE [LARGE SCALE GENOMIC DNA]</scope>
    <source>
        <strain evidence="3 4">HZ20</strain>
    </source>
</reference>
<dbReference type="GO" id="GO:0043709">
    <property type="term" value="P:cell adhesion involved in single-species biofilm formation"/>
    <property type="evidence" value="ECO:0007669"/>
    <property type="project" value="TreeGrafter"/>
</dbReference>
<dbReference type="InterPro" id="IPR029016">
    <property type="entry name" value="GAF-like_dom_sf"/>
</dbReference>
<dbReference type="InterPro" id="IPR000160">
    <property type="entry name" value="GGDEF_dom"/>
</dbReference>
<dbReference type="AlphaFoldDB" id="A0A2R4XHY6"/>
<dbReference type="Gene3D" id="3.30.450.40">
    <property type="match status" value="1"/>
</dbReference>
<dbReference type="PANTHER" id="PTHR45138:SF24">
    <property type="entry name" value="DIGUANYLATE CYCLASE DGCC-RELATED"/>
    <property type="match status" value="1"/>
</dbReference>
<dbReference type="GO" id="GO:0005886">
    <property type="term" value="C:plasma membrane"/>
    <property type="evidence" value="ECO:0007669"/>
    <property type="project" value="TreeGrafter"/>
</dbReference>
<dbReference type="EC" id="2.7.7.65" evidence="1"/>
<dbReference type="Pfam" id="PF01590">
    <property type="entry name" value="GAF"/>
    <property type="match status" value="1"/>
</dbReference>
<dbReference type="CDD" id="cd01949">
    <property type="entry name" value="GGDEF"/>
    <property type="match status" value="1"/>
</dbReference>
<evidence type="ECO:0000256" key="1">
    <source>
        <dbReference type="ARBA" id="ARBA00012528"/>
    </source>
</evidence>
<evidence type="ECO:0000313" key="3">
    <source>
        <dbReference type="EMBL" id="AWB33405.1"/>
    </source>
</evidence>
<gene>
    <name evidence="3" type="ORF">DBV39_06460</name>
</gene>
<feature type="domain" description="GGDEF" evidence="2">
    <location>
        <begin position="235"/>
        <end position="349"/>
    </location>
</feature>
<dbReference type="InterPro" id="IPR003018">
    <property type="entry name" value="GAF"/>
</dbReference>
<keyword evidence="4" id="KW-1185">Reference proteome</keyword>
<dbReference type="InterPro" id="IPR043128">
    <property type="entry name" value="Rev_trsase/Diguanyl_cyclase"/>
</dbReference>
<dbReference type="SUPFAM" id="SSF55781">
    <property type="entry name" value="GAF domain-like"/>
    <property type="match status" value="1"/>
</dbReference>
<dbReference type="PANTHER" id="PTHR45138">
    <property type="entry name" value="REGULATORY COMPONENTS OF SENSORY TRANSDUCTION SYSTEM"/>
    <property type="match status" value="1"/>
</dbReference>
<evidence type="ECO:0000259" key="2">
    <source>
        <dbReference type="PROSITE" id="PS50887"/>
    </source>
</evidence>